<keyword evidence="5 9" id="KW-1133">Transmembrane helix</keyword>
<keyword evidence="6" id="KW-0811">Translocation</keyword>
<dbReference type="Proteomes" id="UP000319865">
    <property type="component" value="Unassembled WGS sequence"/>
</dbReference>
<evidence type="ECO:0000313" key="11">
    <source>
        <dbReference type="Proteomes" id="UP000319865"/>
    </source>
</evidence>
<dbReference type="Gene3D" id="1.20.5.3310">
    <property type="match status" value="1"/>
</dbReference>
<gene>
    <name evidence="10" type="ORF">FHU33_3996</name>
</gene>
<evidence type="ECO:0000313" key="10">
    <source>
        <dbReference type="EMBL" id="TQN37349.1"/>
    </source>
</evidence>
<evidence type="ECO:0000256" key="2">
    <source>
        <dbReference type="ARBA" id="ARBA00022448"/>
    </source>
</evidence>
<dbReference type="AlphaFoldDB" id="A0A543NZR5"/>
<comment type="caution">
    <text evidence="10">The sequence shown here is derived from an EMBL/GenBank/DDBJ whole genome shotgun (WGS) entry which is preliminary data.</text>
</comment>
<evidence type="ECO:0000256" key="8">
    <source>
        <dbReference type="SAM" id="MobiDB-lite"/>
    </source>
</evidence>
<feature type="compositionally biased region" description="Pro residues" evidence="8">
    <location>
        <begin position="113"/>
        <end position="122"/>
    </location>
</feature>
<organism evidence="10 11">
    <name type="scientific">Blastococcus colisei</name>
    <dbReference type="NCBI Taxonomy" id="1564162"/>
    <lineage>
        <taxon>Bacteria</taxon>
        <taxon>Bacillati</taxon>
        <taxon>Actinomycetota</taxon>
        <taxon>Actinomycetes</taxon>
        <taxon>Geodermatophilales</taxon>
        <taxon>Geodermatophilaceae</taxon>
        <taxon>Blastococcus</taxon>
    </lineage>
</organism>
<evidence type="ECO:0000256" key="5">
    <source>
        <dbReference type="ARBA" id="ARBA00022989"/>
    </source>
</evidence>
<sequence length="122" mass="13141">MFDSIGWGEIIVLALAALFIFGPERLPDLAKDAATGLKRVRAAVTGMREQVNESLGDDLPQLRDLDLRKYHPRTFIRSQLLGDEDGPTVHRGSAAATAAAAAPVVARPRDRAVPPPFDPDAT</sequence>
<dbReference type="InterPro" id="IPR003369">
    <property type="entry name" value="TatA/B/E"/>
</dbReference>
<evidence type="ECO:0000256" key="7">
    <source>
        <dbReference type="ARBA" id="ARBA00023136"/>
    </source>
</evidence>
<dbReference type="OrthoDB" id="3267321at2"/>
<dbReference type="GO" id="GO:0015031">
    <property type="term" value="P:protein transport"/>
    <property type="evidence" value="ECO:0007669"/>
    <property type="project" value="UniProtKB-KW"/>
</dbReference>
<keyword evidence="2" id="KW-0813">Transport</keyword>
<protein>
    <submittedName>
        <fullName evidence="10">Sec-independent protein translocase protein TatB</fullName>
    </submittedName>
</protein>
<proteinExistence type="predicted"/>
<dbReference type="RefSeq" id="WP_142027329.1">
    <property type="nucleotide sequence ID" value="NZ_VFQE01000002.1"/>
</dbReference>
<evidence type="ECO:0000256" key="1">
    <source>
        <dbReference type="ARBA" id="ARBA00004167"/>
    </source>
</evidence>
<dbReference type="GO" id="GO:0016020">
    <property type="term" value="C:membrane"/>
    <property type="evidence" value="ECO:0007669"/>
    <property type="project" value="UniProtKB-ARBA"/>
</dbReference>
<keyword evidence="3 9" id="KW-0812">Transmembrane</keyword>
<evidence type="ECO:0000256" key="6">
    <source>
        <dbReference type="ARBA" id="ARBA00023010"/>
    </source>
</evidence>
<dbReference type="Pfam" id="PF02416">
    <property type="entry name" value="TatA_B_E"/>
    <property type="match status" value="1"/>
</dbReference>
<comment type="subcellular location">
    <subcellularLocation>
        <location evidence="1">Membrane</location>
        <topology evidence="1">Single-pass membrane protein</topology>
    </subcellularLocation>
</comment>
<dbReference type="EMBL" id="VFQE01000002">
    <property type="protein sequence ID" value="TQN37349.1"/>
    <property type="molecule type" value="Genomic_DNA"/>
</dbReference>
<dbReference type="PRINTS" id="PR01506">
    <property type="entry name" value="TATBPROTEIN"/>
</dbReference>
<feature type="compositionally biased region" description="Low complexity" evidence="8">
    <location>
        <begin position="94"/>
        <end position="106"/>
    </location>
</feature>
<keyword evidence="4" id="KW-0653">Protein transport</keyword>
<name>A0A543NZR5_9ACTN</name>
<keyword evidence="7 9" id="KW-0472">Membrane</keyword>
<reference evidence="10 11" key="1">
    <citation type="submission" date="2019-06" db="EMBL/GenBank/DDBJ databases">
        <title>Sequencing the genomes of 1000 actinobacteria strains.</title>
        <authorList>
            <person name="Klenk H.-P."/>
        </authorList>
    </citation>
    <scope>NUCLEOTIDE SEQUENCE [LARGE SCALE GENOMIC DNA]</scope>
    <source>
        <strain evidence="10 11">DSM 46837</strain>
    </source>
</reference>
<feature type="region of interest" description="Disordered" evidence="8">
    <location>
        <begin position="82"/>
        <end position="122"/>
    </location>
</feature>
<feature type="transmembrane region" description="Helical" evidence="9">
    <location>
        <begin position="6"/>
        <end position="22"/>
    </location>
</feature>
<evidence type="ECO:0000256" key="4">
    <source>
        <dbReference type="ARBA" id="ARBA00022927"/>
    </source>
</evidence>
<keyword evidence="11" id="KW-1185">Reference proteome</keyword>
<evidence type="ECO:0000256" key="3">
    <source>
        <dbReference type="ARBA" id="ARBA00022692"/>
    </source>
</evidence>
<accession>A0A543NZR5</accession>
<evidence type="ECO:0000256" key="9">
    <source>
        <dbReference type="SAM" id="Phobius"/>
    </source>
</evidence>